<evidence type="ECO:0000259" key="1">
    <source>
        <dbReference type="Pfam" id="PF23247"/>
    </source>
</evidence>
<proteinExistence type="predicted"/>
<dbReference type="PANTHER" id="PTHR33463:SF194">
    <property type="entry name" value="OS04G0431700 PROTEIN"/>
    <property type="match status" value="1"/>
</dbReference>
<dbReference type="InterPro" id="IPR032675">
    <property type="entry name" value="LRR_dom_sf"/>
</dbReference>
<protein>
    <recommendedName>
        <fullName evidence="1">Disease resistance protein At4g27190-like leucine-rich repeats domain-containing protein</fullName>
    </recommendedName>
</protein>
<dbReference type="Pfam" id="PF23247">
    <property type="entry name" value="LRR_RPS2"/>
    <property type="match status" value="1"/>
</dbReference>
<sequence>MASFCFLLTPLQYIGERDVDGARKEILERIRHESDKKVFYFNGWSGFGAAPVLRSIEQELRSIKAKKNPSRLCFDTIIYIDCSAWESRRVMQRKIAEELKLDPETVLATFDKQDEEDDFNGVDLGSRDVIPSVSQVIYQTLDKRKFVMVFLNGSDDEVDLHKFGIIADDYCDHVIVWAFKRRSLTIHEHRDEISSKLRYTHLFLYDYLSDNQLSTSEFHALLHEEAANIVARHPWMQGVDPTMVMECCLYELFLQYSFHRATGFDWVAHSPNYWMCDGIIKRDGTREITDALHQEIHWECDDTSLFDEVFEKLMEDPEAPFLVVKKDGISYSRESPCCRWICMTSKNLTIQEDTKAILERASSLFVALDKSENPQDSPNVFLKHCCNLGVLILSHCSFSFMSPPFLQCEGLRFLGLDHCTHDNRSEGAGNNANWVCLQSLWVLDLRYTEWDAILSEENMDIMTNLRELNIEGFMCCQLISGRLQGRLRYLQKLRIIKPTHKAETTSKDCNNSFVDKIDLEILDLSGNRDMENLPANLSMAKSLQMLILDGCDGLENVAVPDGLPSSLRSFSFDGYGPATKWMSSFKLPQEFSEPKQPHDADKRDAKTSKISLQGCTQLENLFVRGLPNLVELDLSGSAIKVLDLKTMVVDVPELKRLFLLGCENLRAIIWGSSDELKLEEVCIDTRAKRTLGLTRPSLAQHKHFRLQLHAVLADARLGRSLFRLLYDQYYSIARDIYFNIHVTSSVEYGGGVGLETTIKEKTAGPSDGPQHHVLASPYGDVTTKIGNNNVPMLVFPQPPAQRSDHHIEISNESRSLGTELGAGGRTLGWLTIRYAESLHVHDAATSSSMPSGYWDRLMWCHVERCPNLDTIFPGIPAEAFGGHQLQTIWASDLQMARCIWSQGVRGHYASFQNLQHLHLRSCPRLQFALPVWVPSFPSLKTLHIIHCGDLTHVFVLDEKYPEEIVARGVPFPKLTTIHLHDLPKLRQISEVKMLAPALKTIRIRGCFGLRRLPVLQGREPGVKRPAVEMEKDVWDALEWDGLAAGHHPSLFEPPVHSRYYRMRRLLRGTVLR</sequence>
<reference evidence="2" key="1">
    <citation type="submission" date="2020-05" db="EMBL/GenBank/DDBJ databases">
        <title>WGS assembly of Panicum virgatum.</title>
        <authorList>
            <person name="Lovell J.T."/>
            <person name="Jenkins J."/>
            <person name="Shu S."/>
            <person name="Juenger T.E."/>
            <person name="Schmutz J."/>
        </authorList>
    </citation>
    <scope>NUCLEOTIDE SEQUENCE</scope>
    <source>
        <strain evidence="2">AP13</strain>
    </source>
</reference>
<dbReference type="Proteomes" id="UP000823388">
    <property type="component" value="Chromosome 7K"/>
</dbReference>
<dbReference type="SUPFAM" id="SSF52058">
    <property type="entry name" value="L domain-like"/>
    <property type="match status" value="1"/>
</dbReference>
<keyword evidence="3" id="KW-1185">Reference proteome</keyword>
<accession>A0A8T0QAX6</accession>
<name>A0A8T0QAX6_PANVG</name>
<gene>
    <name evidence="2" type="ORF">PVAP13_7KG158800</name>
</gene>
<evidence type="ECO:0000313" key="3">
    <source>
        <dbReference type="Proteomes" id="UP000823388"/>
    </source>
</evidence>
<comment type="caution">
    <text evidence="2">The sequence shown here is derived from an EMBL/GenBank/DDBJ whole genome shotgun (WGS) entry which is preliminary data.</text>
</comment>
<dbReference type="EMBL" id="CM029049">
    <property type="protein sequence ID" value="KAG2572187.1"/>
    <property type="molecule type" value="Genomic_DNA"/>
</dbReference>
<dbReference type="PANTHER" id="PTHR33463">
    <property type="entry name" value="NB-ARC DOMAIN-CONTAINING PROTEIN-RELATED"/>
    <property type="match status" value="1"/>
</dbReference>
<dbReference type="AlphaFoldDB" id="A0A8T0QAX6"/>
<dbReference type="SUPFAM" id="SSF52047">
    <property type="entry name" value="RNI-like"/>
    <property type="match status" value="1"/>
</dbReference>
<dbReference type="Gene3D" id="3.80.10.10">
    <property type="entry name" value="Ribonuclease Inhibitor"/>
    <property type="match status" value="3"/>
</dbReference>
<dbReference type="InterPro" id="IPR050905">
    <property type="entry name" value="Plant_NBS-LRR"/>
</dbReference>
<evidence type="ECO:0000313" key="2">
    <source>
        <dbReference type="EMBL" id="KAG2572187.1"/>
    </source>
</evidence>
<feature type="domain" description="Disease resistance protein At4g27190-like leucine-rich repeats" evidence="1">
    <location>
        <begin position="896"/>
        <end position="1012"/>
    </location>
</feature>
<organism evidence="2 3">
    <name type="scientific">Panicum virgatum</name>
    <name type="common">Blackwell switchgrass</name>
    <dbReference type="NCBI Taxonomy" id="38727"/>
    <lineage>
        <taxon>Eukaryota</taxon>
        <taxon>Viridiplantae</taxon>
        <taxon>Streptophyta</taxon>
        <taxon>Embryophyta</taxon>
        <taxon>Tracheophyta</taxon>
        <taxon>Spermatophyta</taxon>
        <taxon>Magnoliopsida</taxon>
        <taxon>Liliopsida</taxon>
        <taxon>Poales</taxon>
        <taxon>Poaceae</taxon>
        <taxon>PACMAD clade</taxon>
        <taxon>Panicoideae</taxon>
        <taxon>Panicodae</taxon>
        <taxon>Paniceae</taxon>
        <taxon>Panicinae</taxon>
        <taxon>Panicum</taxon>
        <taxon>Panicum sect. Hiantes</taxon>
    </lineage>
</organism>
<dbReference type="InterPro" id="IPR057135">
    <property type="entry name" value="At4g27190-like_LRR"/>
</dbReference>